<dbReference type="Proteomes" id="UP000278351">
    <property type="component" value="Unassembled WGS sequence"/>
</dbReference>
<reference evidence="1 2" key="1">
    <citation type="submission" date="2018-11" db="EMBL/GenBank/DDBJ databases">
        <title>Chitinophaga lutea sp.nov., isolate from arsenic contaminated soil.</title>
        <authorList>
            <person name="Zong Y."/>
        </authorList>
    </citation>
    <scope>NUCLEOTIDE SEQUENCE [LARGE SCALE GENOMIC DNA]</scope>
    <source>
        <strain evidence="1 2">ZY74</strain>
    </source>
</reference>
<evidence type="ECO:0008006" key="3">
    <source>
        <dbReference type="Google" id="ProtNLM"/>
    </source>
</evidence>
<protein>
    <recommendedName>
        <fullName evidence="3">DUF4595 domain-containing protein</fullName>
    </recommendedName>
</protein>
<comment type="caution">
    <text evidence="1">The sequence shown here is derived from an EMBL/GenBank/DDBJ whole genome shotgun (WGS) entry which is preliminary data.</text>
</comment>
<dbReference type="AlphaFoldDB" id="A0A3N4Q8B1"/>
<evidence type="ECO:0000313" key="2">
    <source>
        <dbReference type="Proteomes" id="UP000278351"/>
    </source>
</evidence>
<name>A0A3N4Q8B1_9BACT</name>
<accession>A0A3N4Q8B1</accession>
<dbReference type="EMBL" id="RPDH01000001">
    <property type="protein sequence ID" value="RPE12297.1"/>
    <property type="molecule type" value="Genomic_DNA"/>
</dbReference>
<proteinExistence type="predicted"/>
<evidence type="ECO:0000313" key="1">
    <source>
        <dbReference type="EMBL" id="RPE12297.1"/>
    </source>
</evidence>
<keyword evidence="2" id="KW-1185">Reference proteome</keyword>
<gene>
    <name evidence="1" type="ORF">EGT74_01695</name>
</gene>
<sequence>MLLSACSSKDDATPGKWYLTKSVSYDLETGGSVSDTAINLFKWHDGKLSEITEIFWDIERPDNSDTSTARLTFTDGRLAKLTYADDADYLLEMVYKENRLSLVKEFSETNLRFDSVAYNEQGKVKEVYSGANEMYKVTWEGNNVKSYKRYSVFDGVATEAATKTFEYDSKSNYYPALFTDNCFWKMDPSNLEFISANNVTKETYTYVGSTEQEVTTYEYVYNGDNLLAEIKISQAGGYDAGKRIIKLVYTKQ</sequence>
<organism evidence="1 2">
    <name type="scientific">Chitinophaga lutea</name>
    <dbReference type="NCBI Taxonomy" id="2488634"/>
    <lineage>
        <taxon>Bacteria</taxon>
        <taxon>Pseudomonadati</taxon>
        <taxon>Bacteroidota</taxon>
        <taxon>Chitinophagia</taxon>
        <taxon>Chitinophagales</taxon>
        <taxon>Chitinophagaceae</taxon>
        <taxon>Chitinophaga</taxon>
    </lineage>
</organism>